<keyword evidence="7" id="KW-0732">Signal</keyword>
<name>A0A835ITG2_9MAGN</name>
<evidence type="ECO:0000256" key="7">
    <source>
        <dbReference type="SAM" id="SignalP"/>
    </source>
</evidence>
<evidence type="ECO:0000256" key="6">
    <source>
        <dbReference type="ARBA" id="ARBA00023136"/>
    </source>
</evidence>
<organism evidence="10 11">
    <name type="scientific">Coptis chinensis</name>
    <dbReference type="NCBI Taxonomy" id="261450"/>
    <lineage>
        <taxon>Eukaryota</taxon>
        <taxon>Viridiplantae</taxon>
        <taxon>Streptophyta</taxon>
        <taxon>Embryophyta</taxon>
        <taxon>Tracheophyta</taxon>
        <taxon>Spermatophyta</taxon>
        <taxon>Magnoliopsida</taxon>
        <taxon>Ranunculales</taxon>
        <taxon>Ranunculaceae</taxon>
        <taxon>Coptidoideae</taxon>
        <taxon>Coptis</taxon>
    </lineage>
</organism>
<dbReference type="GO" id="GO:0005794">
    <property type="term" value="C:Golgi apparatus"/>
    <property type="evidence" value="ECO:0007669"/>
    <property type="project" value="TreeGrafter"/>
</dbReference>
<evidence type="ECO:0000256" key="4">
    <source>
        <dbReference type="ARBA" id="ARBA00022968"/>
    </source>
</evidence>
<evidence type="ECO:0000256" key="1">
    <source>
        <dbReference type="ARBA" id="ARBA00004167"/>
    </source>
</evidence>
<keyword evidence="4" id="KW-0735">Signal-anchor</keyword>
<dbReference type="PANTHER" id="PTHR32285:SF206">
    <property type="entry name" value="PROTEIN TRICHOME BIREFRINGENCE-LIKE 37"/>
    <property type="match status" value="1"/>
</dbReference>
<keyword evidence="5" id="KW-1133">Transmembrane helix</keyword>
<evidence type="ECO:0008006" key="12">
    <source>
        <dbReference type="Google" id="ProtNLM"/>
    </source>
</evidence>
<dbReference type="InterPro" id="IPR025846">
    <property type="entry name" value="TBL_N"/>
</dbReference>
<dbReference type="Pfam" id="PF14416">
    <property type="entry name" value="PMR5N"/>
    <property type="match status" value="1"/>
</dbReference>
<protein>
    <recommendedName>
        <fullName evidence="12">Trichome birefringence-like N-terminal domain-containing protein</fullName>
    </recommendedName>
</protein>
<comment type="caution">
    <text evidence="10">The sequence shown here is derived from an EMBL/GenBank/DDBJ whole genome shotgun (WGS) entry which is preliminary data.</text>
</comment>
<evidence type="ECO:0000256" key="2">
    <source>
        <dbReference type="ARBA" id="ARBA00007727"/>
    </source>
</evidence>
<keyword evidence="6" id="KW-0472">Membrane</keyword>
<feature type="signal peptide" evidence="7">
    <location>
        <begin position="1"/>
        <end position="28"/>
    </location>
</feature>
<comment type="subcellular location">
    <subcellularLocation>
        <location evidence="1">Membrane</location>
        <topology evidence="1">Single-pass membrane protein</topology>
    </subcellularLocation>
</comment>
<comment type="similarity">
    <text evidence="2">Belongs to the PC-esterase family. TBL subfamily.</text>
</comment>
<dbReference type="GO" id="GO:0016020">
    <property type="term" value="C:membrane"/>
    <property type="evidence" value="ECO:0007669"/>
    <property type="project" value="UniProtKB-SubCell"/>
</dbReference>
<evidence type="ECO:0000259" key="9">
    <source>
        <dbReference type="Pfam" id="PF14416"/>
    </source>
</evidence>
<evidence type="ECO:0000313" key="11">
    <source>
        <dbReference type="Proteomes" id="UP000631114"/>
    </source>
</evidence>
<feature type="domain" description="Trichome birefringence-like C-terminal" evidence="8">
    <location>
        <begin position="94"/>
        <end position="355"/>
    </location>
</feature>
<feature type="domain" description="Trichome birefringence-like N-terminal" evidence="9">
    <location>
        <begin position="41"/>
        <end position="93"/>
    </location>
</feature>
<dbReference type="PANTHER" id="PTHR32285">
    <property type="entry name" value="PROTEIN TRICHOME BIREFRINGENCE-LIKE 9-RELATED"/>
    <property type="match status" value="1"/>
</dbReference>
<keyword evidence="3" id="KW-0812">Transmembrane</keyword>
<dbReference type="GO" id="GO:0016413">
    <property type="term" value="F:O-acetyltransferase activity"/>
    <property type="evidence" value="ECO:0007669"/>
    <property type="project" value="InterPro"/>
</dbReference>
<dbReference type="InterPro" id="IPR026057">
    <property type="entry name" value="TBL_C"/>
</dbReference>
<evidence type="ECO:0000256" key="3">
    <source>
        <dbReference type="ARBA" id="ARBA00022692"/>
    </source>
</evidence>
<dbReference type="InterPro" id="IPR029962">
    <property type="entry name" value="TBL"/>
</dbReference>
<sequence>MDSKLNMHYYCITFVLIVILCCKTDVNGKELNSQETIQATGCDIYQGSWIYDESYPLYDTSGCSFINKEFDCQKNGRVDKTYLKYRWKPNSCDLPRFDGVDFLRRLKGKKIMFVGDSLSLNQWESLICMLHTAVPQAHYSLGRTKDLSVFTLTDYGVSVLLSHNVFLVDVLTEKIGRVLNLDSMEGGNAWKGMDVLIFNSWHWWLHKGKKQPWDYIREGNNTYKDMDRLVAFQKGLATWSKWVDFNVDPAKTRVFFQGTSPTHYSGKEWNEAKADCNQQTEPIKGSTYPGGALPAASVVKNVLSTMSKPVNLLDVTTLSQLRKDGHPSKYGSGGMDCSHWCLAGVPDTWNQLLYSSL</sequence>
<dbReference type="Proteomes" id="UP000631114">
    <property type="component" value="Unassembled WGS sequence"/>
</dbReference>
<dbReference type="OrthoDB" id="630188at2759"/>
<proteinExistence type="inferred from homology"/>
<dbReference type="EMBL" id="JADFTS010000002">
    <property type="protein sequence ID" value="KAF9621298.1"/>
    <property type="molecule type" value="Genomic_DNA"/>
</dbReference>
<evidence type="ECO:0000313" key="10">
    <source>
        <dbReference type="EMBL" id="KAF9621298.1"/>
    </source>
</evidence>
<reference evidence="10 11" key="1">
    <citation type="submission" date="2020-10" db="EMBL/GenBank/DDBJ databases">
        <title>The Coptis chinensis genome and diversification of protoberbering-type alkaloids.</title>
        <authorList>
            <person name="Wang B."/>
            <person name="Shu S."/>
            <person name="Song C."/>
            <person name="Liu Y."/>
        </authorList>
    </citation>
    <scope>NUCLEOTIDE SEQUENCE [LARGE SCALE GENOMIC DNA]</scope>
    <source>
        <strain evidence="10">HL-2020</strain>
        <tissue evidence="10">Leaf</tissue>
    </source>
</reference>
<evidence type="ECO:0000256" key="5">
    <source>
        <dbReference type="ARBA" id="ARBA00022989"/>
    </source>
</evidence>
<keyword evidence="11" id="KW-1185">Reference proteome</keyword>
<evidence type="ECO:0000259" key="8">
    <source>
        <dbReference type="Pfam" id="PF13839"/>
    </source>
</evidence>
<accession>A0A835ITG2</accession>
<feature type="chain" id="PRO_5032456646" description="Trichome birefringence-like N-terminal domain-containing protein" evidence="7">
    <location>
        <begin position="29"/>
        <end position="357"/>
    </location>
</feature>
<dbReference type="Pfam" id="PF13839">
    <property type="entry name" value="PC-Esterase"/>
    <property type="match status" value="1"/>
</dbReference>
<gene>
    <name evidence="10" type="ORF">IFM89_019384</name>
</gene>
<dbReference type="AlphaFoldDB" id="A0A835ITG2"/>